<accession>A0A2R6R6I9</accession>
<evidence type="ECO:0000256" key="4">
    <source>
        <dbReference type="ARBA" id="ARBA00022729"/>
    </source>
</evidence>
<name>A0A2R6R6I9_ACTCC</name>
<dbReference type="Gramene" id="PSS21630">
    <property type="protein sequence ID" value="PSS21630"/>
    <property type="gene ID" value="CEY00_Acc10679"/>
</dbReference>
<evidence type="ECO:0000256" key="6">
    <source>
        <dbReference type="ARBA" id="ARBA00023157"/>
    </source>
</evidence>
<feature type="chain" id="PRO_5015354315" evidence="11">
    <location>
        <begin position="23"/>
        <end position="351"/>
    </location>
</feature>
<proteinExistence type="predicted"/>
<keyword evidence="3" id="KW-0336">GPI-anchor</keyword>
<evidence type="ECO:0000256" key="10">
    <source>
        <dbReference type="SAM" id="Phobius"/>
    </source>
</evidence>
<dbReference type="InterPro" id="IPR012946">
    <property type="entry name" value="X8"/>
</dbReference>
<evidence type="ECO:0000256" key="7">
    <source>
        <dbReference type="ARBA" id="ARBA00023180"/>
    </source>
</evidence>
<dbReference type="OMA" id="KIHFGHA"/>
<dbReference type="InParanoid" id="A0A2R6R6I9"/>
<keyword evidence="5 10" id="KW-0472">Membrane</keyword>
<keyword evidence="2" id="KW-1003">Cell membrane</keyword>
<keyword evidence="7" id="KW-0325">Glycoprotein</keyword>
<dbReference type="STRING" id="1590841.A0A2R6R6I9"/>
<reference evidence="13 14" key="1">
    <citation type="submission" date="2017-07" db="EMBL/GenBank/DDBJ databases">
        <title>An improved, manually edited Actinidia chinensis var. chinensis (kiwifruit) genome highlights the challenges associated with draft genomes and gene prediction in plants.</title>
        <authorList>
            <person name="Pilkington S."/>
            <person name="Crowhurst R."/>
            <person name="Hilario E."/>
            <person name="Nardozza S."/>
            <person name="Fraser L."/>
            <person name="Peng Y."/>
            <person name="Gunaseelan K."/>
            <person name="Simpson R."/>
            <person name="Tahir J."/>
            <person name="Deroles S."/>
            <person name="Templeton K."/>
            <person name="Luo Z."/>
            <person name="Davy M."/>
            <person name="Cheng C."/>
            <person name="Mcneilage M."/>
            <person name="Scaglione D."/>
            <person name="Liu Y."/>
            <person name="Zhang Q."/>
            <person name="Datson P."/>
            <person name="De Silva N."/>
            <person name="Gardiner S."/>
            <person name="Bassett H."/>
            <person name="Chagne D."/>
            <person name="Mccallum J."/>
            <person name="Dzierzon H."/>
            <person name="Deng C."/>
            <person name="Wang Y.-Y."/>
            <person name="Barron N."/>
            <person name="Manako K."/>
            <person name="Bowen J."/>
            <person name="Foster T."/>
            <person name="Erridge Z."/>
            <person name="Tiffin H."/>
            <person name="Waite C."/>
            <person name="Davies K."/>
            <person name="Grierson E."/>
            <person name="Laing W."/>
            <person name="Kirk R."/>
            <person name="Chen X."/>
            <person name="Wood M."/>
            <person name="Montefiori M."/>
            <person name="Brummell D."/>
            <person name="Schwinn K."/>
            <person name="Catanach A."/>
            <person name="Fullerton C."/>
            <person name="Li D."/>
            <person name="Meiyalaghan S."/>
            <person name="Nieuwenhuizen N."/>
            <person name="Read N."/>
            <person name="Prakash R."/>
            <person name="Hunter D."/>
            <person name="Zhang H."/>
            <person name="Mckenzie M."/>
            <person name="Knabel M."/>
            <person name="Harris A."/>
            <person name="Allan A."/>
            <person name="Chen A."/>
            <person name="Janssen B."/>
            <person name="Plunkett B."/>
            <person name="Dwamena C."/>
            <person name="Voogd C."/>
            <person name="Leif D."/>
            <person name="Lafferty D."/>
            <person name="Souleyre E."/>
            <person name="Varkonyi-Gasic E."/>
            <person name="Gambi F."/>
            <person name="Hanley J."/>
            <person name="Yao J.-L."/>
            <person name="Cheung J."/>
            <person name="David K."/>
            <person name="Warren B."/>
            <person name="Marsh K."/>
            <person name="Snowden K."/>
            <person name="Lin-Wang K."/>
            <person name="Brian L."/>
            <person name="Martinez-Sanchez M."/>
            <person name="Wang M."/>
            <person name="Ileperuma N."/>
            <person name="Macnee N."/>
            <person name="Campin R."/>
            <person name="Mcatee P."/>
            <person name="Drummond R."/>
            <person name="Espley R."/>
            <person name="Ireland H."/>
            <person name="Wu R."/>
            <person name="Atkinson R."/>
            <person name="Karunairetnam S."/>
            <person name="Bulley S."/>
            <person name="Chunkath S."/>
            <person name="Hanley Z."/>
            <person name="Storey R."/>
            <person name="Thrimawithana A."/>
            <person name="Thomson S."/>
            <person name="David C."/>
            <person name="Testolin R."/>
        </authorList>
    </citation>
    <scope>NUCLEOTIDE SEQUENCE [LARGE SCALE GENOMIC DNA]</scope>
    <source>
        <strain evidence="14">cv. Red5</strain>
        <tissue evidence="13">Young leaf</tissue>
    </source>
</reference>
<evidence type="ECO:0000313" key="14">
    <source>
        <dbReference type="Proteomes" id="UP000241394"/>
    </source>
</evidence>
<evidence type="ECO:0000256" key="11">
    <source>
        <dbReference type="SAM" id="SignalP"/>
    </source>
</evidence>
<dbReference type="Pfam" id="PF07983">
    <property type="entry name" value="X8"/>
    <property type="match status" value="1"/>
</dbReference>
<comment type="caution">
    <text evidence="13">The sequence shown here is derived from an EMBL/GenBank/DDBJ whole genome shotgun (WGS) entry which is preliminary data.</text>
</comment>
<evidence type="ECO:0000256" key="1">
    <source>
        <dbReference type="ARBA" id="ARBA00004609"/>
    </source>
</evidence>
<dbReference type="AlphaFoldDB" id="A0A2R6R6I9"/>
<dbReference type="PANTHER" id="PTHR31044">
    <property type="entry name" value="BETA-1,3 GLUCANASE"/>
    <property type="match status" value="1"/>
</dbReference>
<feature type="compositionally biased region" description="Low complexity" evidence="9">
    <location>
        <begin position="264"/>
        <end position="280"/>
    </location>
</feature>
<evidence type="ECO:0000256" key="5">
    <source>
        <dbReference type="ARBA" id="ARBA00023136"/>
    </source>
</evidence>
<keyword evidence="6" id="KW-1015">Disulfide bond</keyword>
<reference evidence="14" key="2">
    <citation type="journal article" date="2018" name="BMC Genomics">
        <title>A manually annotated Actinidia chinensis var. chinensis (kiwifruit) genome highlights the challenges associated with draft genomes and gene prediction in plants.</title>
        <authorList>
            <person name="Pilkington S.M."/>
            <person name="Crowhurst R."/>
            <person name="Hilario E."/>
            <person name="Nardozza S."/>
            <person name="Fraser L."/>
            <person name="Peng Y."/>
            <person name="Gunaseelan K."/>
            <person name="Simpson R."/>
            <person name="Tahir J."/>
            <person name="Deroles S.C."/>
            <person name="Templeton K."/>
            <person name="Luo Z."/>
            <person name="Davy M."/>
            <person name="Cheng C."/>
            <person name="McNeilage M."/>
            <person name="Scaglione D."/>
            <person name="Liu Y."/>
            <person name="Zhang Q."/>
            <person name="Datson P."/>
            <person name="De Silva N."/>
            <person name="Gardiner S.E."/>
            <person name="Bassett H."/>
            <person name="Chagne D."/>
            <person name="McCallum J."/>
            <person name="Dzierzon H."/>
            <person name="Deng C."/>
            <person name="Wang Y.Y."/>
            <person name="Barron L."/>
            <person name="Manako K."/>
            <person name="Bowen J."/>
            <person name="Foster T.M."/>
            <person name="Erridge Z.A."/>
            <person name="Tiffin H."/>
            <person name="Waite C.N."/>
            <person name="Davies K.M."/>
            <person name="Grierson E.P."/>
            <person name="Laing W.A."/>
            <person name="Kirk R."/>
            <person name="Chen X."/>
            <person name="Wood M."/>
            <person name="Montefiori M."/>
            <person name="Brummell D.A."/>
            <person name="Schwinn K.E."/>
            <person name="Catanach A."/>
            <person name="Fullerton C."/>
            <person name="Li D."/>
            <person name="Meiyalaghan S."/>
            <person name="Nieuwenhuizen N."/>
            <person name="Read N."/>
            <person name="Prakash R."/>
            <person name="Hunter D."/>
            <person name="Zhang H."/>
            <person name="McKenzie M."/>
            <person name="Knabel M."/>
            <person name="Harris A."/>
            <person name="Allan A.C."/>
            <person name="Gleave A."/>
            <person name="Chen A."/>
            <person name="Janssen B.J."/>
            <person name="Plunkett B."/>
            <person name="Ampomah-Dwamena C."/>
            <person name="Voogd C."/>
            <person name="Leif D."/>
            <person name="Lafferty D."/>
            <person name="Souleyre E.J.F."/>
            <person name="Varkonyi-Gasic E."/>
            <person name="Gambi F."/>
            <person name="Hanley J."/>
            <person name="Yao J.L."/>
            <person name="Cheung J."/>
            <person name="David K.M."/>
            <person name="Warren B."/>
            <person name="Marsh K."/>
            <person name="Snowden K.C."/>
            <person name="Lin-Wang K."/>
            <person name="Brian L."/>
            <person name="Martinez-Sanchez M."/>
            <person name="Wang M."/>
            <person name="Ileperuma N."/>
            <person name="Macnee N."/>
            <person name="Campin R."/>
            <person name="McAtee P."/>
            <person name="Drummond R.S.M."/>
            <person name="Espley R.V."/>
            <person name="Ireland H.S."/>
            <person name="Wu R."/>
            <person name="Atkinson R.G."/>
            <person name="Karunairetnam S."/>
            <person name="Bulley S."/>
            <person name="Chunkath S."/>
            <person name="Hanley Z."/>
            <person name="Storey R."/>
            <person name="Thrimawithana A.H."/>
            <person name="Thomson S."/>
            <person name="David C."/>
            <person name="Testolin R."/>
            <person name="Huang H."/>
            <person name="Hellens R.P."/>
            <person name="Schaffer R.J."/>
        </authorList>
    </citation>
    <scope>NUCLEOTIDE SEQUENCE [LARGE SCALE GENOMIC DNA]</scope>
    <source>
        <strain evidence="14">cv. Red5</strain>
    </source>
</reference>
<evidence type="ECO:0000256" key="3">
    <source>
        <dbReference type="ARBA" id="ARBA00022622"/>
    </source>
</evidence>
<sequence length="351" mass="36708">MAEVASNYLFLCLLFVLTLCSSEMPQPKEFEQKELKREQEQVFHLHHRDLLHNFHYKTTQHDTIYPPTTTFPTTPVTISPDNNPTPTIVTVPSTNPASTPLTVPSTNPAPITNPVTTPGAVPGTQPITNPVTTYPAPSTGFPVTTPVTDPGTPTAMTGSPAVPGQSWCVARSGSPEASLQLGLDYACGIGGADCSVIQQGASCYNPNTMENHASYAFNSYYQKNPVQTSCDFGGTAIITNMNPSTGTCVYPSSSSPSPSPVIATNPTPTTTNPTPTPTTTSSSGASIPGSVYPPTLMNTSNPASSGIPTVFGESPPSINSSTSVATTLQPVIGCIVLATSIVTGRLFILNM</sequence>
<evidence type="ECO:0000256" key="2">
    <source>
        <dbReference type="ARBA" id="ARBA00022475"/>
    </source>
</evidence>
<dbReference type="PRINTS" id="PR01217">
    <property type="entry name" value="PRICHEXTENSN"/>
</dbReference>
<dbReference type="GO" id="GO:0009506">
    <property type="term" value="C:plasmodesma"/>
    <property type="evidence" value="ECO:0007669"/>
    <property type="project" value="UniProtKB-ARBA"/>
</dbReference>
<dbReference type="OrthoDB" id="417697at2759"/>
<feature type="region of interest" description="Disordered" evidence="9">
    <location>
        <begin position="248"/>
        <end position="287"/>
    </location>
</feature>
<dbReference type="Proteomes" id="UP000241394">
    <property type="component" value="Chromosome LG9"/>
</dbReference>
<comment type="subcellular location">
    <subcellularLocation>
        <location evidence="1">Cell membrane</location>
        <topology evidence="1">Lipid-anchor</topology>
        <topology evidence="1">GPI-anchor</topology>
    </subcellularLocation>
</comment>
<dbReference type="InterPro" id="IPR044788">
    <property type="entry name" value="X8_dom_prot"/>
</dbReference>
<keyword evidence="4 11" id="KW-0732">Signal</keyword>
<protein>
    <submittedName>
        <fullName evidence="13">Glucan endo-1,3-beta-glucosidase</fullName>
    </submittedName>
</protein>
<organism evidence="13 14">
    <name type="scientific">Actinidia chinensis var. chinensis</name>
    <name type="common">Chinese soft-hair kiwi</name>
    <dbReference type="NCBI Taxonomy" id="1590841"/>
    <lineage>
        <taxon>Eukaryota</taxon>
        <taxon>Viridiplantae</taxon>
        <taxon>Streptophyta</taxon>
        <taxon>Embryophyta</taxon>
        <taxon>Tracheophyta</taxon>
        <taxon>Spermatophyta</taxon>
        <taxon>Magnoliopsida</taxon>
        <taxon>eudicotyledons</taxon>
        <taxon>Gunneridae</taxon>
        <taxon>Pentapetalae</taxon>
        <taxon>asterids</taxon>
        <taxon>Ericales</taxon>
        <taxon>Actinidiaceae</taxon>
        <taxon>Actinidia</taxon>
    </lineage>
</organism>
<dbReference type="PANTHER" id="PTHR31044:SF120">
    <property type="entry name" value="CARBOHYDRATE-BINDING X8 DOMAIN SUPERFAMILY PROTEIN"/>
    <property type="match status" value="1"/>
</dbReference>
<evidence type="ECO:0000256" key="9">
    <source>
        <dbReference type="SAM" id="MobiDB-lite"/>
    </source>
</evidence>
<feature type="transmembrane region" description="Helical" evidence="10">
    <location>
        <begin position="328"/>
        <end position="348"/>
    </location>
</feature>
<dbReference type="Gene3D" id="1.20.58.1040">
    <property type="match status" value="1"/>
</dbReference>
<evidence type="ECO:0000256" key="8">
    <source>
        <dbReference type="ARBA" id="ARBA00023288"/>
    </source>
</evidence>
<dbReference type="FunFam" id="1.20.58.1040:FF:000001">
    <property type="entry name" value="Glucan endo-1,3-beta-glucosidase 4"/>
    <property type="match status" value="1"/>
</dbReference>
<keyword evidence="14" id="KW-1185">Reference proteome</keyword>
<dbReference type="SMART" id="SM00768">
    <property type="entry name" value="X8"/>
    <property type="match status" value="1"/>
</dbReference>
<keyword evidence="10" id="KW-0812">Transmembrane</keyword>
<dbReference type="GO" id="GO:0098552">
    <property type="term" value="C:side of membrane"/>
    <property type="evidence" value="ECO:0007669"/>
    <property type="project" value="UniProtKB-KW"/>
</dbReference>
<feature type="domain" description="X8" evidence="12">
    <location>
        <begin position="166"/>
        <end position="250"/>
    </location>
</feature>
<gene>
    <name evidence="13" type="ORF">CEY00_Acc10679</name>
</gene>
<evidence type="ECO:0000313" key="13">
    <source>
        <dbReference type="EMBL" id="PSS21630.1"/>
    </source>
</evidence>
<keyword evidence="8" id="KW-0449">Lipoprotein</keyword>
<evidence type="ECO:0000259" key="12">
    <source>
        <dbReference type="SMART" id="SM00768"/>
    </source>
</evidence>
<feature type="signal peptide" evidence="11">
    <location>
        <begin position="1"/>
        <end position="22"/>
    </location>
</feature>
<dbReference type="EMBL" id="NKQK01000009">
    <property type="protein sequence ID" value="PSS21630.1"/>
    <property type="molecule type" value="Genomic_DNA"/>
</dbReference>
<keyword evidence="10" id="KW-1133">Transmembrane helix</keyword>
<dbReference type="GO" id="GO:0005886">
    <property type="term" value="C:plasma membrane"/>
    <property type="evidence" value="ECO:0007669"/>
    <property type="project" value="UniProtKB-SubCell"/>
</dbReference>